<evidence type="ECO:0000259" key="1">
    <source>
        <dbReference type="Pfam" id="PF03372"/>
    </source>
</evidence>
<evidence type="ECO:0000313" key="3">
    <source>
        <dbReference type="Proteomes" id="UP000092555"/>
    </source>
</evidence>
<feature type="domain" description="Endonuclease/exonuclease/phosphatase" evidence="1">
    <location>
        <begin position="76"/>
        <end position="316"/>
    </location>
</feature>
<reference evidence="2 3" key="1">
    <citation type="submission" date="2016-05" db="EMBL/GenBank/DDBJ databases">
        <title>Comparative genomics of biotechnologically important yeasts.</title>
        <authorList>
            <consortium name="DOE Joint Genome Institute"/>
            <person name="Riley R."/>
            <person name="Haridas S."/>
            <person name="Wolfe K.H."/>
            <person name="Lopes M.R."/>
            <person name="Hittinger C.T."/>
            <person name="Goker M."/>
            <person name="Salamov A."/>
            <person name="Wisecaver J."/>
            <person name="Long T.M."/>
            <person name="Aerts A.L."/>
            <person name="Barry K."/>
            <person name="Choi C."/>
            <person name="Clum A."/>
            <person name="Coughlan A.Y."/>
            <person name="Deshpande S."/>
            <person name="Douglass A.P."/>
            <person name="Hanson S.J."/>
            <person name="Klenk H.-P."/>
            <person name="LaButti K."/>
            <person name="Lapidus A."/>
            <person name="Lindquist E."/>
            <person name="Lipzen A."/>
            <person name="Meier-kolthoff J.P."/>
            <person name="Ohm R.A."/>
            <person name="Otillar R.P."/>
            <person name="Pangilinan J."/>
            <person name="Peng Y."/>
            <person name="Rokas A."/>
            <person name="Rosa C.A."/>
            <person name="Scheuner C."/>
            <person name="Sibirny A.A."/>
            <person name="Slot J.C."/>
            <person name="Stielow J.B."/>
            <person name="Sun H."/>
            <person name="Kurtzman C.P."/>
            <person name="Blackwell M."/>
            <person name="Grigoriev I.V."/>
            <person name="Jeffries T.W."/>
        </authorList>
    </citation>
    <scope>NUCLEOTIDE SEQUENCE [LARGE SCALE GENOMIC DNA]</scope>
    <source>
        <strain evidence="2 3">NRRL YB-4993</strain>
    </source>
</reference>
<dbReference type="InterPro" id="IPR036691">
    <property type="entry name" value="Endo/exonu/phosph_ase_sf"/>
</dbReference>
<dbReference type="GO" id="GO:0000175">
    <property type="term" value="F:3'-5'-RNA exonuclease activity"/>
    <property type="evidence" value="ECO:0007669"/>
    <property type="project" value="TreeGrafter"/>
</dbReference>
<dbReference type="RefSeq" id="XP_018710057.1">
    <property type="nucleotide sequence ID" value="XM_018857976.1"/>
</dbReference>
<dbReference type="PANTHER" id="PTHR12121">
    <property type="entry name" value="CARBON CATABOLITE REPRESSOR PROTEIN 4"/>
    <property type="match status" value="1"/>
</dbReference>
<dbReference type="CDD" id="cd09083">
    <property type="entry name" value="EEP-1"/>
    <property type="match status" value="1"/>
</dbReference>
<keyword evidence="3" id="KW-1185">Reference proteome</keyword>
<comment type="caution">
    <text evidence="2">The sequence shown here is derived from an EMBL/GenBank/DDBJ whole genome shotgun (WGS) entry which is preliminary data.</text>
</comment>
<dbReference type="Gene3D" id="3.60.10.10">
    <property type="entry name" value="Endonuclease/exonuclease/phosphatase"/>
    <property type="match status" value="1"/>
</dbReference>
<dbReference type="AlphaFoldDB" id="A0A1A0H616"/>
<dbReference type="Proteomes" id="UP000092555">
    <property type="component" value="Unassembled WGS sequence"/>
</dbReference>
<proteinExistence type="predicted"/>
<dbReference type="InterPro" id="IPR050410">
    <property type="entry name" value="CCR4/nocturin_mRNA_transcr"/>
</dbReference>
<protein>
    <submittedName>
        <fullName evidence="2">DNase I-like protein</fullName>
    </submittedName>
</protein>
<dbReference type="InterPro" id="IPR005135">
    <property type="entry name" value="Endo/exonuclease/phosphatase"/>
</dbReference>
<evidence type="ECO:0000313" key="2">
    <source>
        <dbReference type="EMBL" id="OBA19529.1"/>
    </source>
</evidence>
<dbReference type="Pfam" id="PF03372">
    <property type="entry name" value="Exo_endo_phos"/>
    <property type="match status" value="1"/>
</dbReference>
<dbReference type="SUPFAM" id="SSF56219">
    <property type="entry name" value="DNase I-like"/>
    <property type="match status" value="1"/>
</dbReference>
<organism evidence="2 3">
    <name type="scientific">Metschnikowia bicuspidata var. bicuspidata NRRL YB-4993</name>
    <dbReference type="NCBI Taxonomy" id="869754"/>
    <lineage>
        <taxon>Eukaryota</taxon>
        <taxon>Fungi</taxon>
        <taxon>Dikarya</taxon>
        <taxon>Ascomycota</taxon>
        <taxon>Saccharomycotina</taxon>
        <taxon>Pichiomycetes</taxon>
        <taxon>Metschnikowiaceae</taxon>
        <taxon>Metschnikowia</taxon>
    </lineage>
</organism>
<gene>
    <name evidence="2" type="ORF">METBIDRAFT_45970</name>
</gene>
<dbReference type="OrthoDB" id="276515at2759"/>
<feature type="non-terminal residue" evidence="2">
    <location>
        <position position="1"/>
    </location>
</feature>
<accession>A0A1A0H616</accession>
<dbReference type="EMBL" id="LXTC01000006">
    <property type="protein sequence ID" value="OBA19529.1"/>
    <property type="molecule type" value="Genomic_DNA"/>
</dbReference>
<dbReference type="GeneID" id="30030952"/>
<name>A0A1A0H616_9ASCO</name>
<dbReference type="PANTHER" id="PTHR12121:SF36">
    <property type="entry name" value="ENDONUCLEASE_EXONUCLEASE_PHOSPHATASE DOMAIN-CONTAINING PROTEIN"/>
    <property type="match status" value="1"/>
</dbReference>
<sequence length="336" mass="36990">PGLPGSALTAPQSVAVVPEPAYPEIAGPSPQTAAGHVAFRFYSHNVKNGLHDDLVPGEMPWDMRKRLVINSIKFNAVANSVVFLQEPLKFQLDDILADLNYLSAPGTPEWVAVGSGRVDGKDVGEHVPILFRPAEWTVVFNDTFWLNDGATRMAVAGWDAKYPRIATYATLKHALSGHHINVANTHFDHKGKTARRESALLLVAKLRSLNLWPLFVMGDLNSQPGDASHREMTKAFVDVHDHVPDFSRYGHLDYTVTGFSGKYLKDAKRIDYIFAPKDTRRLSEPMCADPALPYSLQVVGYGLLHSKFGGVYMSDHRPVVADFVMKGCDLGQATDA</sequence>